<feature type="transmembrane region" description="Helical" evidence="7">
    <location>
        <begin position="360"/>
        <end position="380"/>
    </location>
</feature>
<dbReference type="Gene3D" id="1.20.1250.20">
    <property type="entry name" value="MFS general substrate transporter like domains"/>
    <property type="match status" value="1"/>
</dbReference>
<keyword evidence="4 7" id="KW-1133">Transmembrane helix</keyword>
<evidence type="ECO:0000259" key="8">
    <source>
        <dbReference type="PROSITE" id="PS50850"/>
    </source>
</evidence>
<comment type="caution">
    <text evidence="9">The sequence shown here is derived from an EMBL/GenBank/DDBJ whole genome shotgun (WGS) entry which is preliminary data.</text>
</comment>
<keyword evidence="2" id="KW-0813">Transport</keyword>
<feature type="transmembrane region" description="Helical" evidence="7">
    <location>
        <begin position="204"/>
        <end position="222"/>
    </location>
</feature>
<evidence type="ECO:0000256" key="7">
    <source>
        <dbReference type="SAM" id="Phobius"/>
    </source>
</evidence>
<dbReference type="GO" id="GO:0046677">
    <property type="term" value="P:response to antibiotic"/>
    <property type="evidence" value="ECO:0007669"/>
    <property type="project" value="UniProtKB-KW"/>
</dbReference>
<dbReference type="PROSITE" id="PS50850">
    <property type="entry name" value="MFS"/>
    <property type="match status" value="1"/>
</dbReference>
<feature type="transmembrane region" description="Helical" evidence="7">
    <location>
        <begin position="392"/>
        <end position="419"/>
    </location>
</feature>
<evidence type="ECO:0000256" key="4">
    <source>
        <dbReference type="ARBA" id="ARBA00022989"/>
    </source>
</evidence>
<evidence type="ECO:0000313" key="9">
    <source>
        <dbReference type="EMBL" id="GGR77030.1"/>
    </source>
</evidence>
<evidence type="ECO:0000313" key="10">
    <source>
        <dbReference type="Proteomes" id="UP000606194"/>
    </source>
</evidence>
<name>A0A918FSF6_9ACTN</name>
<organism evidence="9 10">
    <name type="scientific">Streptomyces humidus</name>
    <dbReference type="NCBI Taxonomy" id="52259"/>
    <lineage>
        <taxon>Bacteria</taxon>
        <taxon>Bacillati</taxon>
        <taxon>Actinomycetota</taxon>
        <taxon>Actinomycetes</taxon>
        <taxon>Kitasatosporales</taxon>
        <taxon>Streptomycetaceae</taxon>
        <taxon>Streptomyces</taxon>
    </lineage>
</organism>
<dbReference type="Proteomes" id="UP000606194">
    <property type="component" value="Unassembled WGS sequence"/>
</dbReference>
<dbReference type="InterPro" id="IPR020846">
    <property type="entry name" value="MFS_dom"/>
</dbReference>
<dbReference type="GO" id="GO:0005886">
    <property type="term" value="C:plasma membrane"/>
    <property type="evidence" value="ECO:0007669"/>
    <property type="project" value="UniProtKB-SubCell"/>
</dbReference>
<feature type="transmembrane region" description="Helical" evidence="7">
    <location>
        <begin position="161"/>
        <end position="183"/>
    </location>
</feature>
<feature type="transmembrane region" description="Helical" evidence="7">
    <location>
        <begin position="228"/>
        <end position="249"/>
    </location>
</feature>
<dbReference type="Pfam" id="PF07690">
    <property type="entry name" value="MFS_1"/>
    <property type="match status" value="1"/>
</dbReference>
<dbReference type="PANTHER" id="PTHR42718">
    <property type="entry name" value="MAJOR FACILITATOR SUPERFAMILY MULTIDRUG TRANSPORTER MFSC"/>
    <property type="match status" value="1"/>
</dbReference>
<feature type="transmembrane region" description="Helical" evidence="7">
    <location>
        <begin position="439"/>
        <end position="463"/>
    </location>
</feature>
<dbReference type="AlphaFoldDB" id="A0A918FSF6"/>
<evidence type="ECO:0000256" key="6">
    <source>
        <dbReference type="ARBA" id="ARBA00023251"/>
    </source>
</evidence>
<feature type="transmembrane region" description="Helical" evidence="7">
    <location>
        <begin position="270"/>
        <end position="294"/>
    </location>
</feature>
<feature type="transmembrane region" description="Helical" evidence="7">
    <location>
        <begin position="50"/>
        <end position="67"/>
    </location>
</feature>
<protein>
    <submittedName>
        <fullName evidence="9">MFS transporter</fullName>
    </submittedName>
</protein>
<feature type="transmembrane region" description="Helical" evidence="7">
    <location>
        <begin position="133"/>
        <end position="155"/>
    </location>
</feature>
<evidence type="ECO:0000256" key="5">
    <source>
        <dbReference type="ARBA" id="ARBA00023136"/>
    </source>
</evidence>
<reference evidence="9" key="2">
    <citation type="submission" date="2020-09" db="EMBL/GenBank/DDBJ databases">
        <authorList>
            <person name="Sun Q."/>
            <person name="Ohkuma M."/>
        </authorList>
    </citation>
    <scope>NUCLEOTIDE SEQUENCE</scope>
    <source>
        <strain evidence="9">JCM 4386</strain>
    </source>
</reference>
<comment type="subcellular location">
    <subcellularLocation>
        <location evidence="1">Cell membrane</location>
        <topology evidence="1">Multi-pass membrane protein</topology>
    </subcellularLocation>
</comment>
<evidence type="ECO:0000256" key="1">
    <source>
        <dbReference type="ARBA" id="ARBA00004651"/>
    </source>
</evidence>
<sequence length="476" mass="48857">MSRLRNIGILAAVILPSFMTALDSTAVNVALPQIQRELGLDESALKWVAAIYPLTHASSLLFGGHLADRKGRRLTLTLGVVVFTVSSVLCSASNQAGALIAGRGMQGAGAALISPASLAVLSHDLPPRARSGGIAALTVALASALAGGPVLSGLITQHLGWNWLFVINIPVGVVCLLFCAAYVPSPVSSPASQVVGVPTLPLRVVAFVCLPVGGLSYCFIQAPRDGFGSPHIAIVGIISVLSLLSLPVLAMRPSSRRRSAVRVLFGQRAFTGGIISQLLWGLGISGVYFFTTLFMQNVLRLSPTSAGLLFTPVALTLLMTAPFVAHLARRWGDGRVSASGLFLVSMGLLLVALGSGRHDALALVPGLAAIGVGSALAVPLTTRALESSPDGLSGIAAGLFGATREASGVFGIAVVGLIVTFVQRSVSSTSVDSEQAFLIGYQTGLCAAAALVATGVPIALWALRRHVCPQHGCCAA</sequence>
<accession>A0A918FSF6</accession>
<dbReference type="RefSeq" id="WP_190148472.1">
    <property type="nucleotide sequence ID" value="NZ_BMTL01000005.1"/>
</dbReference>
<dbReference type="SUPFAM" id="SSF103473">
    <property type="entry name" value="MFS general substrate transporter"/>
    <property type="match status" value="1"/>
</dbReference>
<dbReference type="PANTHER" id="PTHR42718:SF9">
    <property type="entry name" value="MAJOR FACILITATOR SUPERFAMILY MULTIDRUG TRANSPORTER MFSC"/>
    <property type="match status" value="1"/>
</dbReference>
<proteinExistence type="predicted"/>
<dbReference type="EMBL" id="BMTL01000005">
    <property type="protein sequence ID" value="GGR77030.1"/>
    <property type="molecule type" value="Genomic_DNA"/>
</dbReference>
<dbReference type="InterPro" id="IPR011701">
    <property type="entry name" value="MFS"/>
</dbReference>
<keyword evidence="5 7" id="KW-0472">Membrane</keyword>
<feature type="transmembrane region" description="Helical" evidence="7">
    <location>
        <begin position="74"/>
        <end position="94"/>
    </location>
</feature>
<keyword evidence="3 7" id="KW-0812">Transmembrane</keyword>
<dbReference type="CDD" id="cd17321">
    <property type="entry name" value="MFS_MMR_MDR_like"/>
    <property type="match status" value="1"/>
</dbReference>
<evidence type="ECO:0000256" key="3">
    <source>
        <dbReference type="ARBA" id="ARBA00022692"/>
    </source>
</evidence>
<feature type="transmembrane region" description="Helical" evidence="7">
    <location>
        <begin position="336"/>
        <end position="354"/>
    </location>
</feature>
<feature type="domain" description="Major facilitator superfamily (MFS) profile" evidence="8">
    <location>
        <begin position="9"/>
        <end position="467"/>
    </location>
</feature>
<dbReference type="Gene3D" id="1.20.1720.10">
    <property type="entry name" value="Multidrug resistance protein D"/>
    <property type="match status" value="1"/>
</dbReference>
<gene>
    <name evidence="9" type="ORF">GCM10010269_15320</name>
</gene>
<evidence type="ECO:0000256" key="2">
    <source>
        <dbReference type="ARBA" id="ARBA00022448"/>
    </source>
</evidence>
<dbReference type="InterPro" id="IPR036259">
    <property type="entry name" value="MFS_trans_sf"/>
</dbReference>
<keyword evidence="6" id="KW-0046">Antibiotic resistance</keyword>
<reference evidence="9" key="1">
    <citation type="journal article" date="2014" name="Int. J. Syst. Evol. Microbiol.">
        <title>Complete genome sequence of Corynebacterium casei LMG S-19264T (=DSM 44701T), isolated from a smear-ripened cheese.</title>
        <authorList>
            <consortium name="US DOE Joint Genome Institute (JGI-PGF)"/>
            <person name="Walter F."/>
            <person name="Albersmeier A."/>
            <person name="Kalinowski J."/>
            <person name="Ruckert C."/>
        </authorList>
    </citation>
    <scope>NUCLEOTIDE SEQUENCE</scope>
    <source>
        <strain evidence="9">JCM 4386</strain>
    </source>
</reference>
<keyword evidence="10" id="KW-1185">Reference proteome</keyword>
<dbReference type="GO" id="GO:0022857">
    <property type="term" value="F:transmembrane transporter activity"/>
    <property type="evidence" value="ECO:0007669"/>
    <property type="project" value="InterPro"/>
</dbReference>
<feature type="transmembrane region" description="Helical" evidence="7">
    <location>
        <begin position="306"/>
        <end position="324"/>
    </location>
</feature>
<dbReference type="PRINTS" id="PR01036">
    <property type="entry name" value="TCRTETB"/>
</dbReference>